<dbReference type="InterPro" id="IPR005135">
    <property type="entry name" value="Endo/exonuclease/phosphatase"/>
</dbReference>
<dbReference type="AlphaFoldDB" id="A0A172UQY1"/>
<keyword evidence="3" id="KW-1185">Reference proteome</keyword>
<dbReference type="Gene3D" id="3.60.10.10">
    <property type="entry name" value="Endonuclease/exonuclease/phosphatase"/>
    <property type="match status" value="1"/>
</dbReference>
<reference evidence="2 3" key="1">
    <citation type="submission" date="2016-05" db="EMBL/GenBank/DDBJ databases">
        <title>Complete genome sequence of a phthalic acid esters degrading Mycobacterium sp. YC-RL4.</title>
        <authorList>
            <person name="Ren L."/>
            <person name="Fan S."/>
            <person name="Ruth N."/>
            <person name="Jia Y."/>
            <person name="Wang J."/>
            <person name="Qiao C."/>
        </authorList>
    </citation>
    <scope>NUCLEOTIDE SEQUENCE [LARGE SCALE GENOMIC DNA]</scope>
    <source>
        <strain evidence="2 3">YC-RL4</strain>
    </source>
</reference>
<dbReference type="PANTHER" id="PTHR43250">
    <property type="entry name" value="EXODEOXYRIBONUCLEASE III"/>
    <property type="match status" value="1"/>
</dbReference>
<dbReference type="PANTHER" id="PTHR43250:SF2">
    <property type="entry name" value="EXODEOXYRIBONUCLEASE III"/>
    <property type="match status" value="1"/>
</dbReference>
<dbReference type="GO" id="GO:0008311">
    <property type="term" value="F:double-stranded DNA 3'-5' DNA exonuclease activity"/>
    <property type="evidence" value="ECO:0007669"/>
    <property type="project" value="InterPro"/>
</dbReference>
<sequence length="256" mass="29239">MRFLTWNIQSGGGNRIEMIVDEIAKLEPDVVGLTEVRHGNLGSLRGALHQRGYEFIETTCSTGSTNSVLIASKLPLKSIDEPVAHDPERWLPLQVAESDLHILCVHIPGGTDNKFGADGLGMSGKKRKELLWDEVIAYARRHRDQRVVLLGDFNTGLPEDAQGTPFVLSDYIRVLRLEKYVDTWRNRNPKAREYTWYTKRKNKETQTSDDYNGFRLDYIFVSPTLRDRVVDARHVHDVRINKVSDHAIVLVTSPRY</sequence>
<organism evidence="2 3">
    <name type="scientific">Mycobacterium adipatum</name>
    <dbReference type="NCBI Taxonomy" id="1682113"/>
    <lineage>
        <taxon>Bacteria</taxon>
        <taxon>Bacillati</taxon>
        <taxon>Actinomycetota</taxon>
        <taxon>Actinomycetes</taxon>
        <taxon>Mycobacteriales</taxon>
        <taxon>Mycobacteriaceae</taxon>
        <taxon>Mycobacterium</taxon>
    </lineage>
</organism>
<evidence type="ECO:0000313" key="3">
    <source>
        <dbReference type="Proteomes" id="UP000077143"/>
    </source>
</evidence>
<evidence type="ECO:0000313" key="2">
    <source>
        <dbReference type="EMBL" id="ANE81577.1"/>
    </source>
</evidence>
<dbReference type="GO" id="GO:0006281">
    <property type="term" value="P:DNA repair"/>
    <property type="evidence" value="ECO:0007669"/>
    <property type="project" value="InterPro"/>
</dbReference>
<gene>
    <name evidence="2" type="ORF">A7U43_21835</name>
</gene>
<dbReference type="SUPFAM" id="SSF56219">
    <property type="entry name" value="DNase I-like"/>
    <property type="match status" value="1"/>
</dbReference>
<protein>
    <recommendedName>
        <fullName evidence="1">Endonuclease/exonuclease/phosphatase domain-containing protein</fullName>
    </recommendedName>
</protein>
<dbReference type="InterPro" id="IPR036691">
    <property type="entry name" value="Endo/exonu/phosph_ase_sf"/>
</dbReference>
<dbReference type="Proteomes" id="UP000077143">
    <property type="component" value="Chromosome"/>
</dbReference>
<proteinExistence type="predicted"/>
<evidence type="ECO:0000259" key="1">
    <source>
        <dbReference type="Pfam" id="PF03372"/>
    </source>
</evidence>
<feature type="domain" description="Endonuclease/exonuclease/phosphatase" evidence="1">
    <location>
        <begin position="4"/>
        <end position="246"/>
    </location>
</feature>
<name>A0A172UQY1_9MYCO</name>
<dbReference type="Pfam" id="PF03372">
    <property type="entry name" value="Exo_endo_phos"/>
    <property type="match status" value="1"/>
</dbReference>
<dbReference type="InterPro" id="IPR037493">
    <property type="entry name" value="ExoIII-like"/>
</dbReference>
<dbReference type="STRING" id="1682113.A7U43_21835"/>
<accession>A0A172UQY1</accession>
<dbReference type="KEGG" id="madi:A7U43_21835"/>
<dbReference type="EMBL" id="CP015596">
    <property type="protein sequence ID" value="ANE81577.1"/>
    <property type="molecule type" value="Genomic_DNA"/>
</dbReference>